<keyword evidence="3" id="KW-1185">Reference proteome</keyword>
<evidence type="ECO:0000256" key="1">
    <source>
        <dbReference type="SAM" id="Phobius"/>
    </source>
</evidence>
<proteinExistence type="predicted"/>
<sequence length="291" mass="32544">MLPSGLEPSQTYIRILMSALTDVDFEEFSEPKFKYKRIQNDLAKIFVNDAASCLVVHSKFLAVGTQRGRVYVFDHAGNKISGNNIPPHAVDVNQISIDTSGEYLASCANDGKIVVHGLCGSSDFSQIVTTDRPIKSVALDPNFGRFGSGQIFVTGDRCLTLHEKGLLGSNRQSIIYDGKERDGWIHAISWQVMFLVGFVFKFWLGNFLTGVYVLFGNETGVRLFDKSQKLIITHVSRRHDFALRSELYPARLIWFNDHSFAIGWADRVTVCSIKENRNFGPTLLNAAAKML</sequence>
<evidence type="ECO:0000313" key="4">
    <source>
        <dbReference type="WBParaSite" id="nRc.2.0.1.t24554-RA"/>
    </source>
</evidence>
<dbReference type="InterPro" id="IPR057780">
    <property type="entry name" value="Beta-prop_Vps41"/>
</dbReference>
<evidence type="ECO:0000259" key="2">
    <source>
        <dbReference type="Pfam" id="PF23411"/>
    </source>
</evidence>
<dbReference type="PANTHER" id="PTHR12616:SF1">
    <property type="entry name" value="VACUOLAR PROTEIN SORTING-ASSOCIATED PROTEIN 41 HOMOLOG"/>
    <property type="match status" value="1"/>
</dbReference>
<name>A0A915JDJ9_ROMCU</name>
<dbReference type="GO" id="GO:0016236">
    <property type="term" value="P:macroautophagy"/>
    <property type="evidence" value="ECO:0007669"/>
    <property type="project" value="TreeGrafter"/>
</dbReference>
<accession>A0A915JDJ9</accession>
<dbReference type="SUPFAM" id="SSF50978">
    <property type="entry name" value="WD40 repeat-like"/>
    <property type="match status" value="1"/>
</dbReference>
<dbReference type="WBParaSite" id="nRc.2.0.1.t24554-RA">
    <property type="protein sequence ID" value="nRc.2.0.1.t24554-RA"/>
    <property type="gene ID" value="nRc.2.0.1.g24554"/>
</dbReference>
<feature type="transmembrane region" description="Helical" evidence="1">
    <location>
        <begin position="190"/>
        <end position="215"/>
    </location>
</feature>
<dbReference type="InterPro" id="IPR045111">
    <property type="entry name" value="Vps41/Vps8"/>
</dbReference>
<dbReference type="GO" id="GO:0005770">
    <property type="term" value="C:late endosome"/>
    <property type="evidence" value="ECO:0007669"/>
    <property type="project" value="TreeGrafter"/>
</dbReference>
<evidence type="ECO:0000313" key="3">
    <source>
        <dbReference type="Proteomes" id="UP000887565"/>
    </source>
</evidence>
<dbReference type="GO" id="GO:0030897">
    <property type="term" value="C:HOPS complex"/>
    <property type="evidence" value="ECO:0007669"/>
    <property type="project" value="TreeGrafter"/>
</dbReference>
<protein>
    <recommendedName>
        <fullName evidence="2">Vps41 beta-propeller domain-containing protein</fullName>
    </recommendedName>
</protein>
<dbReference type="Pfam" id="PF23411">
    <property type="entry name" value="Beta-prop_Vps41"/>
    <property type="match status" value="2"/>
</dbReference>
<dbReference type="InterPro" id="IPR015943">
    <property type="entry name" value="WD40/YVTN_repeat-like_dom_sf"/>
</dbReference>
<dbReference type="Proteomes" id="UP000887565">
    <property type="component" value="Unplaced"/>
</dbReference>
<reference evidence="4" key="1">
    <citation type="submission" date="2022-11" db="UniProtKB">
        <authorList>
            <consortium name="WormBaseParasite"/>
        </authorList>
    </citation>
    <scope>IDENTIFICATION</scope>
</reference>
<keyword evidence="1" id="KW-0472">Membrane</keyword>
<dbReference type="Gene3D" id="2.130.10.10">
    <property type="entry name" value="YVTN repeat-like/Quinoprotein amine dehydrogenase"/>
    <property type="match status" value="1"/>
</dbReference>
<keyword evidence="1" id="KW-1133">Transmembrane helix</keyword>
<dbReference type="GO" id="GO:0006623">
    <property type="term" value="P:protein targeting to vacuole"/>
    <property type="evidence" value="ECO:0007669"/>
    <property type="project" value="InterPro"/>
</dbReference>
<dbReference type="AlphaFoldDB" id="A0A915JDJ9"/>
<dbReference type="PANTHER" id="PTHR12616">
    <property type="entry name" value="VACUOLAR PROTEIN SORTING VPS41"/>
    <property type="match status" value="1"/>
</dbReference>
<feature type="domain" description="Vps41 beta-propeller" evidence="2">
    <location>
        <begin position="34"/>
        <end position="191"/>
    </location>
</feature>
<feature type="domain" description="Vps41 beta-propeller" evidence="2">
    <location>
        <begin position="212"/>
        <end position="278"/>
    </location>
</feature>
<dbReference type="GO" id="GO:0034058">
    <property type="term" value="P:endosomal vesicle fusion"/>
    <property type="evidence" value="ECO:0007669"/>
    <property type="project" value="TreeGrafter"/>
</dbReference>
<organism evidence="3 4">
    <name type="scientific">Romanomermis culicivorax</name>
    <name type="common">Nematode worm</name>
    <dbReference type="NCBI Taxonomy" id="13658"/>
    <lineage>
        <taxon>Eukaryota</taxon>
        <taxon>Metazoa</taxon>
        <taxon>Ecdysozoa</taxon>
        <taxon>Nematoda</taxon>
        <taxon>Enoplea</taxon>
        <taxon>Dorylaimia</taxon>
        <taxon>Mermithida</taxon>
        <taxon>Mermithoidea</taxon>
        <taxon>Mermithidae</taxon>
        <taxon>Romanomermis</taxon>
    </lineage>
</organism>
<dbReference type="GO" id="GO:0009267">
    <property type="term" value="P:cellular response to starvation"/>
    <property type="evidence" value="ECO:0007669"/>
    <property type="project" value="TreeGrafter"/>
</dbReference>
<keyword evidence="1" id="KW-0812">Transmembrane</keyword>
<dbReference type="InterPro" id="IPR036322">
    <property type="entry name" value="WD40_repeat_dom_sf"/>
</dbReference>